<keyword evidence="3" id="KW-1185">Reference proteome</keyword>
<dbReference type="RefSeq" id="WP_018302193.1">
    <property type="nucleotide sequence ID" value="NZ_KB902282.1"/>
</dbReference>
<name>A0A0D0QAF8_9RHOB</name>
<dbReference type="OrthoDB" id="7819234at2"/>
<accession>A0A0D0QAF8</accession>
<dbReference type="STRING" id="1123501.Wenmar_03433"/>
<dbReference type="InterPro" id="IPR011990">
    <property type="entry name" value="TPR-like_helical_dom_sf"/>
</dbReference>
<dbReference type="Proteomes" id="UP000035100">
    <property type="component" value="Unassembled WGS sequence"/>
</dbReference>
<organism evidence="2 3">
    <name type="scientific">Wenxinia marina DSM 24838</name>
    <dbReference type="NCBI Taxonomy" id="1123501"/>
    <lineage>
        <taxon>Bacteria</taxon>
        <taxon>Pseudomonadati</taxon>
        <taxon>Pseudomonadota</taxon>
        <taxon>Alphaproteobacteria</taxon>
        <taxon>Rhodobacterales</taxon>
        <taxon>Roseobacteraceae</taxon>
        <taxon>Wenxinia</taxon>
    </lineage>
</organism>
<evidence type="ECO:0000313" key="3">
    <source>
        <dbReference type="Proteomes" id="UP000035100"/>
    </source>
</evidence>
<protein>
    <submittedName>
        <fullName evidence="2">TPR repeat protein</fullName>
    </submittedName>
</protein>
<dbReference type="EMBL" id="AONG01000018">
    <property type="protein sequence ID" value="KIQ67978.1"/>
    <property type="molecule type" value="Genomic_DNA"/>
</dbReference>
<dbReference type="SMART" id="SM00028">
    <property type="entry name" value="TPR"/>
    <property type="match status" value="3"/>
</dbReference>
<evidence type="ECO:0000256" key="1">
    <source>
        <dbReference type="PROSITE-ProRule" id="PRU00339"/>
    </source>
</evidence>
<feature type="repeat" description="TPR" evidence="1">
    <location>
        <begin position="175"/>
        <end position="208"/>
    </location>
</feature>
<dbReference type="PROSITE" id="PS50005">
    <property type="entry name" value="TPR"/>
    <property type="match status" value="1"/>
</dbReference>
<comment type="caution">
    <text evidence="2">The sequence shown here is derived from an EMBL/GenBank/DDBJ whole genome shotgun (WGS) entry which is preliminary data.</text>
</comment>
<dbReference type="InterPro" id="IPR019734">
    <property type="entry name" value="TPR_rpt"/>
</dbReference>
<dbReference type="Pfam" id="PF13432">
    <property type="entry name" value="TPR_16"/>
    <property type="match status" value="2"/>
</dbReference>
<dbReference type="SUPFAM" id="SSF48452">
    <property type="entry name" value="TPR-like"/>
    <property type="match status" value="1"/>
</dbReference>
<keyword evidence="1" id="KW-0802">TPR repeat</keyword>
<dbReference type="PROSITE" id="PS51257">
    <property type="entry name" value="PROKAR_LIPOPROTEIN"/>
    <property type="match status" value="1"/>
</dbReference>
<sequence length="288" mass="31845">MRHPIAPMAGVAALVLLSACGGGNVDAEAEVARAMQDINVIDESNLNDVMLTVADPNEAVNYFQRASGSAPDRVDLRRGLARSLIRANRVAEGVVAWRGVAEDPQGTDEDRVNYAGALIRDNRWDDAEAVLDQVPPTHETFDRYRFEAMVADANEEWDRADSFYETALGLTTTPAGVLNNWGYSNLSRGNYREAERLFTDALRHDPDMFTAKNNLVLARGAQRQYDLPVIRMTQVEKAQLLYTMALTAIKQNDLTIGRSLLQEAVDTHPQHFEEASRALAALESNVSN</sequence>
<evidence type="ECO:0000313" key="2">
    <source>
        <dbReference type="EMBL" id="KIQ67978.1"/>
    </source>
</evidence>
<dbReference type="AlphaFoldDB" id="A0A0D0QAF8"/>
<proteinExistence type="predicted"/>
<dbReference type="Gene3D" id="1.25.40.10">
    <property type="entry name" value="Tetratricopeptide repeat domain"/>
    <property type="match status" value="1"/>
</dbReference>
<reference evidence="2 3" key="1">
    <citation type="submission" date="2013-01" db="EMBL/GenBank/DDBJ databases">
        <authorList>
            <person name="Fiebig A."/>
            <person name="Goeker M."/>
            <person name="Klenk H.-P.P."/>
        </authorList>
    </citation>
    <scope>NUCLEOTIDE SEQUENCE [LARGE SCALE GENOMIC DNA]</scope>
    <source>
        <strain evidence="2 3">DSM 24838</strain>
    </source>
</reference>
<dbReference type="PATRIC" id="fig|1123501.6.peg.3559"/>
<dbReference type="eggNOG" id="COG0457">
    <property type="taxonomic scope" value="Bacteria"/>
</dbReference>
<gene>
    <name evidence="2" type="ORF">Wenmar_03433</name>
</gene>